<dbReference type="GO" id="GO:0032259">
    <property type="term" value="P:methylation"/>
    <property type="evidence" value="ECO:0007669"/>
    <property type="project" value="UniProtKB-KW"/>
</dbReference>
<dbReference type="PIRSF" id="PIRSF036525">
    <property type="entry name" value="CobF"/>
    <property type="match status" value="1"/>
</dbReference>
<evidence type="ECO:0000256" key="4">
    <source>
        <dbReference type="ARBA" id="ARBA00022679"/>
    </source>
</evidence>
<comment type="function">
    <text evidence="6">Catalyzes the methylation of C-1 in precorrin-5 and the subsequent extrusion of acetic acid from the resulting intermediate to form cobalt-precorrin-6A.</text>
</comment>
<dbReference type="EMBL" id="JFZB01000025">
    <property type="protein sequence ID" value="KFI25314.1"/>
    <property type="molecule type" value="Genomic_DNA"/>
</dbReference>
<dbReference type="InterPro" id="IPR035996">
    <property type="entry name" value="4pyrrol_Methylase_sf"/>
</dbReference>
<keyword evidence="5 6" id="KW-0949">S-adenosyl-L-methionine</keyword>
<feature type="domain" description="Tetrapyrrole methylase" evidence="7">
    <location>
        <begin position="4"/>
        <end position="220"/>
    </location>
</feature>
<dbReference type="OrthoDB" id="9787471at2"/>
<dbReference type="Pfam" id="PF00590">
    <property type="entry name" value="TP_methylase"/>
    <property type="match status" value="1"/>
</dbReference>
<keyword evidence="4 6" id="KW-0808">Transferase</keyword>
<dbReference type="RefSeq" id="WP_036638628.1">
    <property type="nucleotide sequence ID" value="NZ_JFZB01000025.1"/>
</dbReference>
<dbReference type="SUPFAM" id="SSF53790">
    <property type="entry name" value="Tetrapyrrole methylase"/>
    <property type="match status" value="1"/>
</dbReference>
<evidence type="ECO:0000256" key="3">
    <source>
        <dbReference type="ARBA" id="ARBA00022603"/>
    </source>
</evidence>
<evidence type="ECO:0000313" key="9">
    <source>
        <dbReference type="Proteomes" id="UP000028824"/>
    </source>
</evidence>
<comment type="caution">
    <text evidence="8">The sequence shown here is derived from an EMBL/GenBank/DDBJ whole genome shotgun (WGS) entry which is preliminary data.</text>
</comment>
<evidence type="ECO:0000313" key="8">
    <source>
        <dbReference type="EMBL" id="KFI25314.1"/>
    </source>
</evidence>
<dbReference type="InterPro" id="IPR014776">
    <property type="entry name" value="4pyrrole_Mease_sub2"/>
</dbReference>
<proteinExistence type="predicted"/>
<dbReference type="Gene3D" id="3.30.950.10">
    <property type="entry name" value="Methyltransferase, Cobalt-precorrin-4 Transmethylase, Domain 2"/>
    <property type="match status" value="1"/>
</dbReference>
<evidence type="ECO:0000256" key="1">
    <source>
        <dbReference type="ARBA" id="ARBA00004953"/>
    </source>
</evidence>
<dbReference type="GO" id="GO:0009236">
    <property type="term" value="P:cobalamin biosynthetic process"/>
    <property type="evidence" value="ECO:0007669"/>
    <property type="project" value="UniProtKB-KW"/>
</dbReference>
<dbReference type="InterPro" id="IPR012797">
    <property type="entry name" value="CobF"/>
</dbReference>
<dbReference type="InterPro" id="IPR014777">
    <property type="entry name" value="4pyrrole_Mease_sub1"/>
</dbReference>
<dbReference type="NCBIfam" id="TIGR02434">
    <property type="entry name" value="CobF"/>
    <property type="match status" value="1"/>
</dbReference>
<dbReference type="STRING" id="1105367.CG50_05930"/>
<reference evidence="8 9" key="1">
    <citation type="submission" date="2014-03" db="EMBL/GenBank/DDBJ databases">
        <title>Genome of Paenirhodobacter enshiensis DW2-9.</title>
        <authorList>
            <person name="Wang D."/>
            <person name="Wang G."/>
        </authorList>
    </citation>
    <scope>NUCLEOTIDE SEQUENCE [LARGE SCALE GENOMIC DNA]</scope>
    <source>
        <strain evidence="8 9">DW2-9</strain>
    </source>
</reference>
<protein>
    <recommendedName>
        <fullName evidence="6">Precorrin-6A synthase [deacetylating]</fullName>
        <ecNumber evidence="6">2.1.1.152</ecNumber>
    </recommendedName>
</protein>
<dbReference type="GO" id="GO:0043819">
    <property type="term" value="F:precorrin-6A synthase (deacetylating) activity"/>
    <property type="evidence" value="ECO:0007669"/>
    <property type="project" value="UniProtKB-EC"/>
</dbReference>
<evidence type="ECO:0000256" key="2">
    <source>
        <dbReference type="ARBA" id="ARBA00022573"/>
    </source>
</evidence>
<dbReference type="Proteomes" id="UP000028824">
    <property type="component" value="Unassembled WGS sequence"/>
</dbReference>
<keyword evidence="9" id="KW-1185">Reference proteome</keyword>
<sequence>MIELSLIGIGPGNPRALSLQAIDAMRAQDVIAIPRKGAAKDDLAELRRAICAEHLRGTETRIVEFDLPVRDAAAPDYRAGVEAWHDAIALCWQRVLTDALPGGGKAGFLVWGDPALYDSTLRIARRLPGPVSVRVIPGITAIAALTAGHGIALNTVGGSFTVTTGRRLREDGWPEGAETVVVMLDGDCAFRAIAPEGVSIWWSAFAGMEGEIRLSGPLSETAPRIVATRAEARARHGWIMDIYLLRRDAA</sequence>
<comment type="pathway">
    <text evidence="1">Cofactor biosynthesis; adenosylcobalamin biosynthesis.</text>
</comment>
<dbReference type="AlphaFoldDB" id="A0A086XTG4"/>
<dbReference type="Gene3D" id="3.40.1010.10">
    <property type="entry name" value="Cobalt-precorrin-4 Transmethylase, Domain 1"/>
    <property type="match status" value="1"/>
</dbReference>
<name>A0A086XTG4_9RHOB</name>
<comment type="catalytic activity">
    <reaction evidence="6">
        <text>precorrin-5 + S-adenosyl-L-methionine + H2O = precorrin-6A + acetate + S-adenosyl-L-homocysteine + 2 H(+)</text>
        <dbReference type="Rhea" id="RHEA:18261"/>
        <dbReference type="ChEBI" id="CHEBI:15377"/>
        <dbReference type="ChEBI" id="CHEBI:15378"/>
        <dbReference type="ChEBI" id="CHEBI:30089"/>
        <dbReference type="ChEBI" id="CHEBI:57856"/>
        <dbReference type="ChEBI" id="CHEBI:59789"/>
        <dbReference type="ChEBI" id="CHEBI:77871"/>
        <dbReference type="ChEBI" id="CHEBI:77872"/>
        <dbReference type="EC" id="2.1.1.152"/>
    </reaction>
</comment>
<keyword evidence="3 6" id="KW-0489">Methyltransferase</keyword>
<dbReference type="PANTHER" id="PTHR43467">
    <property type="entry name" value="COBALT-PRECORRIN-2 C(20)-METHYLTRANSFERASE"/>
    <property type="match status" value="1"/>
</dbReference>
<organism evidence="8 9">
    <name type="scientific">Paenirhodobacter enshiensis</name>
    <dbReference type="NCBI Taxonomy" id="1105367"/>
    <lineage>
        <taxon>Bacteria</taxon>
        <taxon>Pseudomonadati</taxon>
        <taxon>Pseudomonadota</taxon>
        <taxon>Alphaproteobacteria</taxon>
        <taxon>Rhodobacterales</taxon>
        <taxon>Rhodobacter group</taxon>
        <taxon>Paenirhodobacter</taxon>
    </lineage>
</organism>
<dbReference type="eggNOG" id="COG2243">
    <property type="taxonomic scope" value="Bacteria"/>
</dbReference>
<keyword evidence="2" id="KW-0169">Cobalamin biosynthesis</keyword>
<dbReference type="EC" id="2.1.1.152" evidence="6"/>
<evidence type="ECO:0000259" key="7">
    <source>
        <dbReference type="Pfam" id="PF00590"/>
    </source>
</evidence>
<accession>A0A086XTG4</accession>
<dbReference type="PANTHER" id="PTHR43467:SF1">
    <property type="entry name" value="PRECORRIN-6A SYNTHASE [DEACETYLATING]"/>
    <property type="match status" value="1"/>
</dbReference>
<dbReference type="InterPro" id="IPR000878">
    <property type="entry name" value="4pyrrol_Mease"/>
</dbReference>
<dbReference type="CDD" id="cd11643">
    <property type="entry name" value="Precorrin-6A-synthase"/>
    <property type="match status" value="1"/>
</dbReference>
<gene>
    <name evidence="8" type="ORF">CG50_05930</name>
</gene>
<evidence type="ECO:0000256" key="5">
    <source>
        <dbReference type="ARBA" id="ARBA00022691"/>
    </source>
</evidence>
<evidence type="ECO:0000256" key="6">
    <source>
        <dbReference type="PIRNR" id="PIRNR036525"/>
    </source>
</evidence>